<keyword evidence="7" id="KW-1185">Reference proteome</keyword>
<evidence type="ECO:0000256" key="1">
    <source>
        <dbReference type="ARBA" id="ARBA00022741"/>
    </source>
</evidence>
<evidence type="ECO:0000256" key="3">
    <source>
        <dbReference type="PROSITE-ProRule" id="PRU10141"/>
    </source>
</evidence>
<dbReference type="PROSITE" id="PS00107">
    <property type="entry name" value="PROTEIN_KINASE_ATP"/>
    <property type="match status" value="1"/>
</dbReference>
<dbReference type="PROSITE" id="PS50011">
    <property type="entry name" value="PROTEIN_KINASE_DOM"/>
    <property type="match status" value="1"/>
</dbReference>
<dbReference type="PANTHER" id="PTHR27001">
    <property type="entry name" value="OS01G0253100 PROTEIN"/>
    <property type="match status" value="1"/>
</dbReference>
<dbReference type="InterPro" id="IPR017441">
    <property type="entry name" value="Protein_kinase_ATP_BS"/>
</dbReference>
<evidence type="ECO:0000259" key="5">
    <source>
        <dbReference type="PROSITE" id="PS50011"/>
    </source>
</evidence>
<gene>
    <name evidence="6" type="ORF">PAPOLLO_LOCUS12147</name>
</gene>
<dbReference type="PROSITE" id="PS00108">
    <property type="entry name" value="PROTEIN_KINASE_ST"/>
    <property type="match status" value="1"/>
</dbReference>
<name>A0A8S3X0P4_PARAO</name>
<sequence length="900" mass="100207">MEINYQHVYVVGDFNLPNLQWLGSDQTVSNITSTPSYPNLTTPRERCERRVSAEFRVQRPVCAYGRPRYGAGLGRLPLMDAQIIDDGKKIVRKGPLPGDRQGASGAGAGRYSMRAASRARGAARPPSSPPHPSSPPEGLVSAGSSRTQQAALAAGGARRMRSSQLMNANALRAYFRAKGEETECLAYRARMHRFFAELEPSLSVTEQNLADRVRYILRSNIFGDAELERLRREAIPSSNGNATAGNAAPLDAQQTAYVDAAVNIPFVANSDDDGIVSHELEKMRSILKESMLKTHSMPLENRPDVELRKLPAGALCDVINTLETNNDWKTVMTFIPKNPNSNNFEPKYNEEHVRLIEEYARLSNRQCAEILLDEWGTSGQIRPTLSTLKDIVLKANILKAADQIAALLEEERPPRPSDGPGADIDTGITILLNNEQIEQRFNDNDPTKRIQNEFSNEKNLYNVSTLPLKSDNDKVFSSRNIPDISFLQSLNNKPTIRVIPSESRNLSEPSLNIPNLSLILQHSNKNSVQNISTRSQSDGESIQDSVESVHKQAEAENNSYFQKSLPNITDLHSHIDKLILEDTNLINFEYGELENITCKFSETIVEGPFGPSGKIGSGGFGEVFVGYHPKYGIPLAVKKIHSHLLWPTHKPQMAIDMFNTEVKNLTQFRHKNIVPILGFSMNGPVPCIICEYVEGGSLEQQLAAKVLNERQRINIMLGTAEGLRYLHKSEQPTQSISVESDTQNVRKNNFVHRDVKSANILLTKECVPKICDFGLVKQYESTFVTTSPMGTSAYMAPEGFNGTITQKIDIYSYGIVLLELLTGLKPIVVNNNSDTINIKDYVKEHIKEKGEIDSVLDPVVSKWTKAEEIYKLSESCLQLERTSRPSIENICEVLNNIHNS</sequence>
<dbReference type="InterPro" id="IPR029397">
    <property type="entry name" value="Tube_Death"/>
</dbReference>
<keyword evidence="2 3" id="KW-0067">ATP-binding</keyword>
<evidence type="ECO:0000256" key="4">
    <source>
        <dbReference type="SAM" id="MobiDB-lite"/>
    </source>
</evidence>
<dbReference type="GO" id="GO:0005886">
    <property type="term" value="C:plasma membrane"/>
    <property type="evidence" value="ECO:0007669"/>
    <property type="project" value="TreeGrafter"/>
</dbReference>
<organism evidence="6 7">
    <name type="scientific">Parnassius apollo</name>
    <name type="common">Apollo butterfly</name>
    <name type="synonym">Papilio apollo</name>
    <dbReference type="NCBI Taxonomy" id="110799"/>
    <lineage>
        <taxon>Eukaryota</taxon>
        <taxon>Metazoa</taxon>
        <taxon>Ecdysozoa</taxon>
        <taxon>Arthropoda</taxon>
        <taxon>Hexapoda</taxon>
        <taxon>Insecta</taxon>
        <taxon>Pterygota</taxon>
        <taxon>Neoptera</taxon>
        <taxon>Endopterygota</taxon>
        <taxon>Lepidoptera</taxon>
        <taxon>Glossata</taxon>
        <taxon>Ditrysia</taxon>
        <taxon>Papilionoidea</taxon>
        <taxon>Papilionidae</taxon>
        <taxon>Parnassiinae</taxon>
        <taxon>Parnassini</taxon>
        <taxon>Parnassius</taxon>
        <taxon>Parnassius</taxon>
    </lineage>
</organism>
<dbReference type="SMART" id="SM00220">
    <property type="entry name" value="S_TKc"/>
    <property type="match status" value="1"/>
</dbReference>
<feature type="binding site" evidence="3">
    <location>
        <position position="639"/>
    </location>
    <ligand>
        <name>ATP</name>
        <dbReference type="ChEBI" id="CHEBI:30616"/>
    </ligand>
</feature>
<evidence type="ECO:0000256" key="2">
    <source>
        <dbReference type="ARBA" id="ARBA00022840"/>
    </source>
</evidence>
<feature type="compositionally biased region" description="Pro residues" evidence="4">
    <location>
        <begin position="126"/>
        <end position="135"/>
    </location>
</feature>
<dbReference type="EMBL" id="CAJQZP010000885">
    <property type="protein sequence ID" value="CAG4991610.1"/>
    <property type="molecule type" value="Genomic_DNA"/>
</dbReference>
<reference evidence="6" key="1">
    <citation type="submission" date="2021-04" db="EMBL/GenBank/DDBJ databases">
        <authorList>
            <person name="Tunstrom K."/>
        </authorList>
    </citation>
    <scope>NUCLEOTIDE SEQUENCE</scope>
</reference>
<feature type="domain" description="Protein kinase" evidence="5">
    <location>
        <begin position="609"/>
        <end position="900"/>
    </location>
</feature>
<keyword evidence="1 3" id="KW-0547">Nucleotide-binding</keyword>
<evidence type="ECO:0000313" key="6">
    <source>
        <dbReference type="EMBL" id="CAG4991610.1"/>
    </source>
</evidence>
<dbReference type="InterPro" id="IPR000719">
    <property type="entry name" value="Prot_kinase_dom"/>
</dbReference>
<feature type="compositionally biased region" description="Low complexity" evidence="4">
    <location>
        <begin position="148"/>
        <end position="157"/>
    </location>
</feature>
<dbReference type="PANTHER" id="PTHR27001:SF931">
    <property type="entry name" value="OS11G0664100 PROTEIN"/>
    <property type="match status" value="1"/>
</dbReference>
<feature type="compositionally biased region" description="Low complexity" evidence="4">
    <location>
        <begin position="109"/>
        <end position="125"/>
    </location>
</feature>
<dbReference type="Pfam" id="PF00069">
    <property type="entry name" value="Pkinase"/>
    <property type="match status" value="1"/>
</dbReference>
<dbReference type="OrthoDB" id="4062651at2759"/>
<comment type="caution">
    <text evidence="6">The sequence shown here is derived from an EMBL/GenBank/DDBJ whole genome shotgun (WGS) entry which is preliminary data.</text>
</comment>
<dbReference type="Proteomes" id="UP000691718">
    <property type="component" value="Unassembled WGS sequence"/>
</dbReference>
<dbReference type="GO" id="GO:0004672">
    <property type="term" value="F:protein kinase activity"/>
    <property type="evidence" value="ECO:0007669"/>
    <property type="project" value="InterPro"/>
</dbReference>
<accession>A0A8S3X0P4</accession>
<dbReference type="CDD" id="cd08308">
    <property type="entry name" value="Death_Tube"/>
    <property type="match status" value="1"/>
</dbReference>
<dbReference type="AlphaFoldDB" id="A0A8S3X0P4"/>
<evidence type="ECO:0000313" key="7">
    <source>
        <dbReference type="Proteomes" id="UP000691718"/>
    </source>
</evidence>
<proteinExistence type="predicted"/>
<dbReference type="InterPro" id="IPR008271">
    <property type="entry name" value="Ser/Thr_kinase_AS"/>
</dbReference>
<dbReference type="GO" id="GO:0005524">
    <property type="term" value="F:ATP binding"/>
    <property type="evidence" value="ECO:0007669"/>
    <property type="project" value="UniProtKB-UniRule"/>
</dbReference>
<feature type="region of interest" description="Disordered" evidence="4">
    <location>
        <begin position="90"/>
        <end position="159"/>
    </location>
</feature>
<dbReference type="Pfam" id="PF14786">
    <property type="entry name" value="Death_2"/>
    <property type="match status" value="1"/>
</dbReference>
<protein>
    <submittedName>
        <fullName evidence="6">(apollo) hypothetical protein</fullName>
    </submittedName>
</protein>